<keyword evidence="3" id="KW-1185">Reference proteome</keyword>
<proteinExistence type="predicted"/>
<feature type="region of interest" description="Disordered" evidence="1">
    <location>
        <begin position="36"/>
        <end position="72"/>
    </location>
</feature>
<reference evidence="2" key="1">
    <citation type="submission" date="2020-08" db="EMBL/GenBank/DDBJ databases">
        <title>Multicomponent nature underlies the extraordinary mechanical properties of spider dragline silk.</title>
        <authorList>
            <person name="Kono N."/>
            <person name="Nakamura H."/>
            <person name="Mori M."/>
            <person name="Yoshida Y."/>
            <person name="Ohtoshi R."/>
            <person name="Malay A.D."/>
            <person name="Moran D.A.P."/>
            <person name="Tomita M."/>
            <person name="Numata K."/>
            <person name="Arakawa K."/>
        </authorList>
    </citation>
    <scope>NUCLEOTIDE SEQUENCE</scope>
</reference>
<gene>
    <name evidence="2" type="ORF">NPIL_3321</name>
</gene>
<evidence type="ECO:0000256" key="1">
    <source>
        <dbReference type="SAM" id="MobiDB-lite"/>
    </source>
</evidence>
<evidence type="ECO:0000313" key="3">
    <source>
        <dbReference type="Proteomes" id="UP000887013"/>
    </source>
</evidence>
<accession>A0A8X6NJB5</accession>
<organism evidence="2 3">
    <name type="scientific">Nephila pilipes</name>
    <name type="common">Giant wood spider</name>
    <name type="synonym">Nephila maculata</name>
    <dbReference type="NCBI Taxonomy" id="299642"/>
    <lineage>
        <taxon>Eukaryota</taxon>
        <taxon>Metazoa</taxon>
        <taxon>Ecdysozoa</taxon>
        <taxon>Arthropoda</taxon>
        <taxon>Chelicerata</taxon>
        <taxon>Arachnida</taxon>
        <taxon>Araneae</taxon>
        <taxon>Araneomorphae</taxon>
        <taxon>Entelegynae</taxon>
        <taxon>Araneoidea</taxon>
        <taxon>Nephilidae</taxon>
        <taxon>Nephila</taxon>
    </lineage>
</organism>
<name>A0A8X6NJB5_NEPPI</name>
<feature type="compositionally biased region" description="Basic and acidic residues" evidence="1">
    <location>
        <begin position="36"/>
        <end position="56"/>
    </location>
</feature>
<dbReference type="EMBL" id="BMAW01058816">
    <property type="protein sequence ID" value="GFT18221.1"/>
    <property type="molecule type" value="Genomic_DNA"/>
</dbReference>
<dbReference type="AlphaFoldDB" id="A0A8X6NJB5"/>
<protein>
    <submittedName>
        <fullName evidence="2">Uncharacterized protein</fullName>
    </submittedName>
</protein>
<comment type="caution">
    <text evidence="2">The sequence shown here is derived from an EMBL/GenBank/DDBJ whole genome shotgun (WGS) entry which is preliminary data.</text>
</comment>
<dbReference type="Proteomes" id="UP000887013">
    <property type="component" value="Unassembled WGS sequence"/>
</dbReference>
<sequence length="72" mass="8099">MGCEVNKDGEIGWQGIEALELFTNGDLADFKFEKGREEDVNNADHDTLNDPFSDVKESDEETDIEYSVTDIP</sequence>
<evidence type="ECO:0000313" key="2">
    <source>
        <dbReference type="EMBL" id="GFT18221.1"/>
    </source>
</evidence>